<dbReference type="EMBL" id="LT629709">
    <property type="protein sequence ID" value="SDO41572.1"/>
    <property type="molecule type" value="Genomic_DNA"/>
</dbReference>
<organism evidence="1 2">
    <name type="scientific">Pseudomonas reinekei</name>
    <dbReference type="NCBI Taxonomy" id="395598"/>
    <lineage>
        <taxon>Bacteria</taxon>
        <taxon>Pseudomonadati</taxon>
        <taxon>Pseudomonadota</taxon>
        <taxon>Gammaproteobacteria</taxon>
        <taxon>Pseudomonadales</taxon>
        <taxon>Pseudomonadaceae</taxon>
        <taxon>Pseudomonas</taxon>
    </lineage>
</organism>
<protein>
    <submittedName>
        <fullName evidence="1">Uncharacterized protein</fullName>
    </submittedName>
</protein>
<accession>A0A1H0JDA0</accession>
<name>A0A1H0JDA0_PSERE</name>
<evidence type="ECO:0000313" key="1">
    <source>
        <dbReference type="EMBL" id="SDO41572.1"/>
    </source>
</evidence>
<reference evidence="1 2" key="1">
    <citation type="submission" date="2016-10" db="EMBL/GenBank/DDBJ databases">
        <authorList>
            <person name="de Groot N.N."/>
        </authorList>
    </citation>
    <scope>NUCLEOTIDE SEQUENCE [LARGE SCALE GENOMIC DNA]</scope>
    <source>
        <strain evidence="1 2">BS3776</strain>
    </source>
</reference>
<proteinExistence type="predicted"/>
<gene>
    <name evidence="1" type="ORF">SAMN04490202_0817</name>
</gene>
<evidence type="ECO:0000313" key="2">
    <source>
        <dbReference type="Proteomes" id="UP000198549"/>
    </source>
</evidence>
<dbReference type="AlphaFoldDB" id="A0A1H0JDA0"/>
<sequence length="56" mass="6549">MQKQLHLLLYQVLALVEADSALIHHQGRQKPPRYADANFFEDCRLSLTTTTHPFQR</sequence>
<dbReference type="Proteomes" id="UP000198549">
    <property type="component" value="Chromosome I"/>
</dbReference>